<evidence type="ECO:0000313" key="4">
    <source>
        <dbReference type="Proteomes" id="UP000827889"/>
    </source>
</evidence>
<dbReference type="RefSeq" id="XP_048139835.1">
    <property type="nucleotide sequence ID" value="XM_048283878.1"/>
</dbReference>
<keyword evidence="4" id="KW-1185">Reference proteome</keyword>
<accession>A0A8B8QX15</accession>
<gene>
    <name evidence="5 6" type="primary">LOC115755550</name>
</gene>
<reference evidence="5 6" key="1">
    <citation type="submission" date="2025-05" db="UniProtKB">
        <authorList>
            <consortium name="RefSeq"/>
        </authorList>
    </citation>
    <scope>IDENTIFICATION</scope>
    <source>
        <tissue evidence="5 6">Leaf</tissue>
    </source>
</reference>
<keyword evidence="2" id="KW-0677">Repeat</keyword>
<dbReference type="InterPro" id="IPR050872">
    <property type="entry name" value="PPR_P_subfamily"/>
</dbReference>
<dbReference type="PROSITE" id="PS51375">
    <property type="entry name" value="PPR"/>
    <property type="match status" value="8"/>
</dbReference>
<dbReference type="GeneID" id="115755550"/>
<dbReference type="PANTHER" id="PTHR46128">
    <property type="entry name" value="MITOCHONDRIAL GROUP I INTRON SPLICING FACTOR CCM1"/>
    <property type="match status" value="1"/>
</dbReference>
<dbReference type="Pfam" id="PF13041">
    <property type="entry name" value="PPR_2"/>
    <property type="match status" value="4"/>
</dbReference>
<sequence>MAILSNNFVAGATLSTQFAGCLCAIRSRHLQWLGSVMMHKLSLVSDVKGETSCSNSVRLNESSAVRVVLSTAIPGLICEEEKEEDVVPIENEEIESSFHENGLVPWGGSDFDDFGSALGGVNEGPATSESVVVSQQGVQFLEEMDAEVLSKRVLVLSRRNKVRSALELFRSMELAGLHPNAHACNSLLSSLLRNGLNDNAMRVFRFMKDKTITTQHTYSLMLKAVAHAQGCDSSLRMFMELEEEGLGNKDFDVVVYNTIISICGRKNYWHKCERLWMKMKEDGLTATKVTYSLLISVFIRCGQYELAIDAYKEMVQNGYKPNADISQAIIKACTKEGKSDLALSIYHNMLNNGIEPNLITCNALINSLGKVGKVELAFKVYNITKSLGHTPDAYTMNALVSALYRASRPGDALLLFDNIMREQPSQLNIHLYNNALMSCSKLGLWNRALQLLWKMETSGLSLSTASCNLVISACEVARKPEIALQVYEHMIYKNCPPDMFTHLSLVRSCIWGSLWTEIEEILKQVSPNASLYNAVIQGMCLRGKIDSAKKMYTRMHEKGLKPDGKTRALMLQNLQKS</sequence>
<dbReference type="AlphaFoldDB" id="A0A8B8QX15"/>
<dbReference type="Pfam" id="PF13812">
    <property type="entry name" value="PPR_3"/>
    <property type="match status" value="1"/>
</dbReference>
<feature type="repeat" description="PPR" evidence="3">
    <location>
        <begin position="180"/>
        <end position="214"/>
    </location>
</feature>
<dbReference type="NCBIfam" id="TIGR00756">
    <property type="entry name" value="PPR"/>
    <property type="match status" value="5"/>
</dbReference>
<organism evidence="4 6">
    <name type="scientific">Rhodamnia argentea</name>
    <dbReference type="NCBI Taxonomy" id="178133"/>
    <lineage>
        <taxon>Eukaryota</taxon>
        <taxon>Viridiplantae</taxon>
        <taxon>Streptophyta</taxon>
        <taxon>Embryophyta</taxon>
        <taxon>Tracheophyta</taxon>
        <taxon>Spermatophyta</taxon>
        <taxon>Magnoliopsida</taxon>
        <taxon>eudicotyledons</taxon>
        <taxon>Gunneridae</taxon>
        <taxon>Pentapetalae</taxon>
        <taxon>rosids</taxon>
        <taxon>malvids</taxon>
        <taxon>Myrtales</taxon>
        <taxon>Myrtaceae</taxon>
        <taxon>Myrtoideae</taxon>
        <taxon>Myrteae</taxon>
        <taxon>Australasian group</taxon>
        <taxon>Rhodamnia</taxon>
    </lineage>
</organism>
<dbReference type="RefSeq" id="XP_048139836.1">
    <property type="nucleotide sequence ID" value="XM_048283879.1"/>
</dbReference>
<feature type="repeat" description="PPR" evidence="3">
    <location>
        <begin position="287"/>
        <end position="321"/>
    </location>
</feature>
<evidence type="ECO:0000256" key="1">
    <source>
        <dbReference type="ARBA" id="ARBA00007626"/>
    </source>
</evidence>
<evidence type="ECO:0000313" key="6">
    <source>
        <dbReference type="RefSeq" id="XP_048139836.1"/>
    </source>
</evidence>
<dbReference type="InterPro" id="IPR002885">
    <property type="entry name" value="PPR_rpt"/>
</dbReference>
<comment type="similarity">
    <text evidence="1">Belongs to the PPR family. P subfamily.</text>
</comment>
<evidence type="ECO:0000256" key="3">
    <source>
        <dbReference type="PROSITE-ProRule" id="PRU00708"/>
    </source>
</evidence>
<feature type="repeat" description="PPR" evidence="3">
    <location>
        <begin position="463"/>
        <end position="497"/>
    </location>
</feature>
<dbReference type="Gene3D" id="1.25.40.10">
    <property type="entry name" value="Tetratricopeptide repeat domain"/>
    <property type="match status" value="4"/>
</dbReference>
<dbReference type="SUPFAM" id="SSF48452">
    <property type="entry name" value="TPR-like"/>
    <property type="match status" value="1"/>
</dbReference>
<evidence type="ECO:0000313" key="5">
    <source>
        <dbReference type="RefSeq" id="XP_048139835.1"/>
    </source>
</evidence>
<feature type="repeat" description="PPR" evidence="3">
    <location>
        <begin position="357"/>
        <end position="391"/>
    </location>
</feature>
<feature type="repeat" description="PPR" evidence="3">
    <location>
        <begin position="528"/>
        <end position="562"/>
    </location>
</feature>
<dbReference type="KEGG" id="rarg:115755550"/>
<feature type="repeat" description="PPR" evidence="3">
    <location>
        <begin position="428"/>
        <end position="462"/>
    </location>
</feature>
<dbReference type="InterPro" id="IPR011990">
    <property type="entry name" value="TPR-like_helical_dom_sf"/>
</dbReference>
<dbReference type="Proteomes" id="UP000827889">
    <property type="component" value="Chromosome 8"/>
</dbReference>
<feature type="repeat" description="PPR" evidence="3">
    <location>
        <begin position="252"/>
        <end position="286"/>
    </location>
</feature>
<protein>
    <submittedName>
        <fullName evidence="5 6">Pentatricopeptide repeat-containing protein At3g29290</fullName>
    </submittedName>
</protein>
<evidence type="ECO:0000256" key="2">
    <source>
        <dbReference type="ARBA" id="ARBA00022737"/>
    </source>
</evidence>
<proteinExistence type="inferred from homology"/>
<dbReference type="PANTHER" id="PTHR46128:SF193">
    <property type="entry name" value="TETRATRICOPEPTIDE-LIKE HELICAL DOMAIN SUPERFAMILY"/>
    <property type="match status" value="1"/>
</dbReference>
<feature type="repeat" description="PPR" evidence="3">
    <location>
        <begin position="322"/>
        <end position="356"/>
    </location>
</feature>
<dbReference type="Pfam" id="PF01535">
    <property type="entry name" value="PPR"/>
    <property type="match status" value="1"/>
</dbReference>
<name>A0A8B8QX15_9MYRT</name>